<evidence type="ECO:0000313" key="1">
    <source>
        <dbReference type="EMBL" id="KAH9000435.1"/>
    </source>
</evidence>
<reference evidence="1" key="1">
    <citation type="submission" date="2022-01" db="EMBL/GenBank/DDBJ databases">
        <title>Comparative genomics reveals a dynamic genome evolution in the ectomycorrhizal milk-cap (Lactarius) mushrooms.</title>
        <authorList>
            <consortium name="DOE Joint Genome Institute"/>
            <person name="Lebreton A."/>
            <person name="Tang N."/>
            <person name="Kuo A."/>
            <person name="LaButti K."/>
            <person name="Drula E."/>
            <person name="Barry K."/>
            <person name="Clum A."/>
            <person name="Lipzen A."/>
            <person name="Mousain D."/>
            <person name="Ng V."/>
            <person name="Wang R."/>
            <person name="Wang X."/>
            <person name="Dai Y."/>
            <person name="Henrissat B."/>
            <person name="Grigoriev I.V."/>
            <person name="Guerin-Laguette A."/>
            <person name="Yu F."/>
            <person name="Martin F.M."/>
        </authorList>
    </citation>
    <scope>NUCLEOTIDE SEQUENCE</scope>
    <source>
        <strain evidence="1">QP</strain>
    </source>
</reference>
<comment type="caution">
    <text evidence="1">The sequence shown here is derived from an EMBL/GenBank/DDBJ whole genome shotgun (WGS) entry which is preliminary data.</text>
</comment>
<proteinExistence type="predicted"/>
<name>A0AAD4QFB4_9AGAM</name>
<accession>A0AAD4QFB4</accession>
<dbReference type="AlphaFoldDB" id="A0AAD4QFB4"/>
<dbReference type="Proteomes" id="UP001201163">
    <property type="component" value="Unassembled WGS sequence"/>
</dbReference>
<organism evidence="1 2">
    <name type="scientific">Lactarius akahatsu</name>
    <dbReference type="NCBI Taxonomy" id="416441"/>
    <lineage>
        <taxon>Eukaryota</taxon>
        <taxon>Fungi</taxon>
        <taxon>Dikarya</taxon>
        <taxon>Basidiomycota</taxon>
        <taxon>Agaricomycotina</taxon>
        <taxon>Agaricomycetes</taxon>
        <taxon>Russulales</taxon>
        <taxon>Russulaceae</taxon>
        <taxon>Lactarius</taxon>
    </lineage>
</organism>
<protein>
    <submittedName>
        <fullName evidence="1">Uncharacterized protein</fullName>
    </submittedName>
</protein>
<keyword evidence="2" id="KW-1185">Reference proteome</keyword>
<gene>
    <name evidence="1" type="ORF">EDB92DRAFT_504129</name>
</gene>
<dbReference type="EMBL" id="JAKELL010000002">
    <property type="protein sequence ID" value="KAH9000435.1"/>
    <property type="molecule type" value="Genomic_DNA"/>
</dbReference>
<evidence type="ECO:0000313" key="2">
    <source>
        <dbReference type="Proteomes" id="UP001201163"/>
    </source>
</evidence>
<sequence length="218" mass="24463">MTRPRLRLNAVDQQTTEWHTMTFFYASFYNLWNNAVTVQDPRKQDRASRDRATVGALLALVPTTFGDSGSFRQNLDNSFPSSKNQTAGVVRYKNDPTYLIRLREGSRSAHKKRPNSGLLWGVVRPSGVPLRLSQFGVFSHSLSVVLPRRGRLVPTLTVTALPNWWVCSLTDPGLFLSCRYNQDSNMGTAPEKSRCFSLHSHRTLVESLSCSLSQVSTA</sequence>